<proteinExistence type="predicted"/>
<protein>
    <submittedName>
        <fullName evidence="1">Uncharacterized protein</fullName>
    </submittedName>
</protein>
<dbReference type="PATRIC" id="fig|1069640.6.peg.568"/>
<dbReference type="RefSeq" id="WP_046328592.1">
    <property type="nucleotide sequence ID" value="NZ_CP011280.1"/>
</dbReference>
<gene>
    <name evidence="1" type="ORF">VC03_02920</name>
</gene>
<name>A0A0E3ZA88_9FUSO</name>
<evidence type="ECO:0000313" key="2">
    <source>
        <dbReference type="Proteomes" id="UP000033103"/>
    </source>
</evidence>
<accession>A0A0E3ZA88</accession>
<dbReference type="Proteomes" id="UP000033103">
    <property type="component" value="Chromosome"/>
</dbReference>
<sequence>MTDQTEDIDLFSGTREVRKCTVNNDGSENECRVENEISRWSYEFEELLNASNSSAYTHSNSPVGRLFKWGGGYTLYQIYILFRDKYYGEFQNPRPFIELHSKCRYLTSNEVTLHTYADNCGFSSTYIPNYMPFPKGLVNKDKVLEEILKRD</sequence>
<dbReference type="HOGENOM" id="CLU_1730180_0_0_0"/>
<dbReference type="STRING" id="187101.VC03_02920"/>
<dbReference type="KEGG" id="sns:VC03_02920"/>
<evidence type="ECO:0000313" key="1">
    <source>
        <dbReference type="EMBL" id="AKC95486.1"/>
    </source>
</evidence>
<organism evidence="1 2">
    <name type="scientific">Sneathia vaginalis</name>
    <dbReference type="NCBI Taxonomy" id="187101"/>
    <lineage>
        <taxon>Bacteria</taxon>
        <taxon>Fusobacteriati</taxon>
        <taxon>Fusobacteriota</taxon>
        <taxon>Fusobacteriia</taxon>
        <taxon>Fusobacteriales</taxon>
        <taxon>Leptotrichiaceae</taxon>
        <taxon>Sneathia</taxon>
    </lineage>
</organism>
<reference evidence="1 2" key="1">
    <citation type="journal article" date="2012" name="BMC Genomics">
        <title>Genomic sequence analysis and characterization of Sneathia amnii sp. nov.</title>
        <authorList>
            <consortium name="Vaginal Microbiome Consortium (additional members)"/>
            <person name="Harwich M.D.Jr."/>
            <person name="Serrano M.G."/>
            <person name="Fettweis J.M."/>
            <person name="Alves J.M."/>
            <person name="Reimers M.A."/>
            <person name="Buck G.A."/>
            <person name="Jefferson K.K."/>
        </authorList>
    </citation>
    <scope>NUCLEOTIDE SEQUENCE [LARGE SCALE GENOMIC DNA]</scope>
    <source>
        <strain evidence="1 2">SN35</strain>
    </source>
</reference>
<dbReference type="EMBL" id="CP011280">
    <property type="protein sequence ID" value="AKC95486.1"/>
    <property type="molecule type" value="Genomic_DNA"/>
</dbReference>
<keyword evidence="2" id="KW-1185">Reference proteome</keyword>
<dbReference type="AlphaFoldDB" id="A0A0E3ZA88"/>